<evidence type="ECO:0000313" key="3">
    <source>
        <dbReference type="Proteomes" id="UP000623467"/>
    </source>
</evidence>
<dbReference type="PROSITE" id="PS00028">
    <property type="entry name" value="ZINC_FINGER_C2H2_1"/>
    <property type="match status" value="1"/>
</dbReference>
<name>A0A8H7CVF5_9AGAR</name>
<protein>
    <recommendedName>
        <fullName evidence="1">C2H2-type domain-containing protein</fullName>
    </recommendedName>
</protein>
<organism evidence="2 3">
    <name type="scientific">Mycena sanguinolenta</name>
    <dbReference type="NCBI Taxonomy" id="230812"/>
    <lineage>
        <taxon>Eukaryota</taxon>
        <taxon>Fungi</taxon>
        <taxon>Dikarya</taxon>
        <taxon>Basidiomycota</taxon>
        <taxon>Agaricomycotina</taxon>
        <taxon>Agaricomycetes</taxon>
        <taxon>Agaricomycetidae</taxon>
        <taxon>Agaricales</taxon>
        <taxon>Marasmiineae</taxon>
        <taxon>Mycenaceae</taxon>
        <taxon>Mycena</taxon>
    </lineage>
</organism>
<dbReference type="EMBL" id="JACAZH010000013">
    <property type="protein sequence ID" value="KAF7351760.1"/>
    <property type="molecule type" value="Genomic_DNA"/>
</dbReference>
<reference evidence="2" key="1">
    <citation type="submission" date="2020-05" db="EMBL/GenBank/DDBJ databases">
        <title>Mycena genomes resolve the evolution of fungal bioluminescence.</title>
        <authorList>
            <person name="Tsai I.J."/>
        </authorList>
    </citation>
    <scope>NUCLEOTIDE SEQUENCE</scope>
    <source>
        <strain evidence="2">160909Yilan</strain>
    </source>
</reference>
<dbReference type="OrthoDB" id="6077919at2759"/>
<keyword evidence="3" id="KW-1185">Reference proteome</keyword>
<comment type="caution">
    <text evidence="2">The sequence shown here is derived from an EMBL/GenBank/DDBJ whole genome shotgun (WGS) entry which is preliminary data.</text>
</comment>
<dbReference type="InterPro" id="IPR013087">
    <property type="entry name" value="Znf_C2H2_type"/>
</dbReference>
<feature type="domain" description="C2H2-type" evidence="1">
    <location>
        <begin position="105"/>
        <end position="127"/>
    </location>
</feature>
<evidence type="ECO:0000313" key="2">
    <source>
        <dbReference type="EMBL" id="KAF7351760.1"/>
    </source>
</evidence>
<proteinExistence type="predicted"/>
<gene>
    <name evidence="2" type="ORF">MSAN_01609300</name>
</gene>
<accession>A0A8H7CVF5</accession>
<sequence length="222" mass="24837">MFQLNPSLPNSPLIPAAATAAPVPSTVARGSRNTDNYFLEHICTSCDKTFPTPTGLEQHYLQSPEHHYCHRCSTHFDASDVLFFRNEFGLHEHHRQSVRHRDQYCAPCKQLFGIANELASHLNSSLHRSETQLSLTTGCTRISGAADWKIPGYVHEYDDRPSQVTAHAGIREATEHAWNGGVYECFLCYTGYRTLAALQQHFPRKCLVWGAVPADTKGVPDS</sequence>
<dbReference type="AlphaFoldDB" id="A0A8H7CVF5"/>
<evidence type="ECO:0000259" key="1">
    <source>
        <dbReference type="PROSITE" id="PS00028"/>
    </source>
</evidence>
<dbReference type="Proteomes" id="UP000623467">
    <property type="component" value="Unassembled WGS sequence"/>
</dbReference>